<keyword evidence="1" id="KW-0732">Signal</keyword>
<reference evidence="3" key="1">
    <citation type="submission" date="2024-04" db="EMBL/GenBank/DDBJ databases">
        <title>Phylogenomic analyses of a clade within the roseobacter group suggest taxonomic reassignments of species of the genera Aestuariivita, Citreicella, Loktanella, Nautella, Pelagibaca, Ruegeria, Thalassobius, Thiobacimonas and Tropicibacter, and the proposal o.</title>
        <authorList>
            <person name="Jeon C.O."/>
        </authorList>
    </citation>
    <scope>NUCLEOTIDE SEQUENCE [LARGE SCALE GENOMIC DNA]</scope>
    <source>
        <strain evidence="3">SS1-5</strain>
        <plasmid evidence="3">pSS1-5</plasmid>
    </source>
</reference>
<evidence type="ECO:0000256" key="1">
    <source>
        <dbReference type="SAM" id="SignalP"/>
    </source>
</evidence>
<dbReference type="EMBL" id="CP151764">
    <property type="protein sequence ID" value="WZU65816.1"/>
    <property type="molecule type" value="Genomic_DNA"/>
</dbReference>
<feature type="signal peptide" evidence="1">
    <location>
        <begin position="1"/>
        <end position="18"/>
    </location>
</feature>
<accession>A0AAN0MD65</accession>
<keyword evidence="2" id="KW-0614">Plasmid</keyword>
<dbReference type="Proteomes" id="UP001470809">
    <property type="component" value="Plasmid pSS1-5"/>
</dbReference>
<reference evidence="2 3" key="2">
    <citation type="submission" date="2024-08" db="EMBL/GenBank/DDBJ databases">
        <title>Phylogenomic analyses of a clade within the roseobacter group suggest taxonomic reassignments of species of the genera Aestuariivita, Citreicella, Loktanella, Nautella, Pelagibaca, Ruegeria, Thalassobius, Thiobacimonas and Tropicibacter, and the proposal o.</title>
        <authorList>
            <person name="Jeon C.O."/>
        </authorList>
    </citation>
    <scope>NUCLEOTIDE SEQUENCE [LARGE SCALE GENOMIC DNA]</scope>
    <source>
        <strain evidence="2 3">SS1-5</strain>
        <plasmid evidence="2 3">pSS1-5</plasmid>
    </source>
</reference>
<evidence type="ECO:0000313" key="2">
    <source>
        <dbReference type="EMBL" id="WZU65816.1"/>
    </source>
</evidence>
<dbReference type="KEGG" id="yrh:AABB31_01545"/>
<geneLocation type="plasmid" evidence="2 3">
    <name>pSS1-5</name>
</geneLocation>
<dbReference type="RefSeq" id="WP_342075148.1">
    <property type="nucleotide sequence ID" value="NZ_CP151764.2"/>
</dbReference>
<dbReference type="InterPro" id="IPR014121">
    <property type="entry name" value="TraN_Ftype"/>
</dbReference>
<dbReference type="Pfam" id="PF06986">
    <property type="entry name" value="F_T4SS_TraN"/>
    <property type="match status" value="1"/>
</dbReference>
<gene>
    <name evidence="2" type="primary">traN</name>
    <name evidence="2" type="ORF">AABB31_01545</name>
</gene>
<evidence type="ECO:0000313" key="3">
    <source>
        <dbReference type="Proteomes" id="UP001470809"/>
    </source>
</evidence>
<name>A0AAN0MD65_9RHOB</name>
<proteinExistence type="predicted"/>
<feature type="chain" id="PRO_5042899142" evidence="1">
    <location>
        <begin position="19"/>
        <end position="545"/>
    </location>
</feature>
<protein>
    <submittedName>
        <fullName evidence="2">Conjugal transfer protein TraN</fullName>
    </submittedName>
</protein>
<keyword evidence="3" id="KW-1185">Reference proteome</keyword>
<organism evidence="2 3">
    <name type="scientific">Yoonia rhodophyticola</name>
    <dbReference type="NCBI Taxonomy" id="3137370"/>
    <lineage>
        <taxon>Bacteria</taxon>
        <taxon>Pseudomonadati</taxon>
        <taxon>Pseudomonadota</taxon>
        <taxon>Alphaproteobacteria</taxon>
        <taxon>Rhodobacterales</taxon>
        <taxon>Paracoccaceae</taxon>
        <taxon>Yoonia</taxon>
    </lineage>
</organism>
<dbReference type="AlphaFoldDB" id="A0AAN0MD65"/>
<sequence>MKRLFLLCSLALAGAAQADSHVQRAENALSNAQTFNGYTVPDAQNLLQIPVDPNHPLSNENAQTLPTVGNVAAASTSTTEGRAFQNFNTNAVPWSVQSANPQHLDVSDQVANDPMAFMNSNPFSSSGFGQCTVTNFANSPIFERTCQRTRDVFSASCTSQLNITVIRTETYECHVTPTGASCDALQASSLCTETQRYCNLQDINGVCIEEIAEHSCSSDAPLAFTAPQIGATTWGQPITSWVTSCDPSFSAQSCGAGTTTCTSGPSVEDVNGQLVPVNCTTQVTTYECGASTYSSTDCQPFQNDPSCSLQASSCYLTTPDGVCGAYEDTYQCGTGQGTDFSSSCQDVNVCVAGHCQSIPQETNSDMPMALASVDLLNNMANEWTMAATPNSSNFELSYFNSNTNYCRVGILGSYNCCSDNGWALGVFTQCRQHELELVAAQQAGRAVYVTTYCRRRALFFCRERARRYCIFNNRIAREVSFQAQHQLHGRFECRGLTQAEMEAIDWEQIDLTSVFGDMLANVAVPDQQTLIGIIQANTANLSLQP</sequence>